<name>A0A174BD90_9FIRM</name>
<dbReference type="Pfam" id="PF14501">
    <property type="entry name" value="HATPase_c_5"/>
    <property type="match status" value="1"/>
</dbReference>
<dbReference type="Pfam" id="PF00672">
    <property type="entry name" value="HAMP"/>
    <property type="match status" value="1"/>
</dbReference>
<keyword evidence="4" id="KW-1003">Cell membrane</keyword>
<evidence type="ECO:0000256" key="3">
    <source>
        <dbReference type="ARBA" id="ARBA00012438"/>
    </source>
</evidence>
<dbReference type="PROSITE" id="PS50109">
    <property type="entry name" value="HIS_KIN"/>
    <property type="match status" value="1"/>
</dbReference>
<dbReference type="InterPro" id="IPR003660">
    <property type="entry name" value="HAMP_dom"/>
</dbReference>
<keyword evidence="9 17" id="KW-0418">Kinase</keyword>
<dbReference type="InterPro" id="IPR036097">
    <property type="entry name" value="HisK_dim/P_sf"/>
</dbReference>
<organism evidence="17 19">
    <name type="scientific">Blautia obeum</name>
    <dbReference type="NCBI Taxonomy" id="40520"/>
    <lineage>
        <taxon>Bacteria</taxon>
        <taxon>Bacillati</taxon>
        <taxon>Bacillota</taxon>
        <taxon>Clostridia</taxon>
        <taxon>Lachnospirales</taxon>
        <taxon>Lachnospiraceae</taxon>
        <taxon>Blautia</taxon>
    </lineage>
</organism>
<accession>A0A174BD90</accession>
<evidence type="ECO:0000313" key="20">
    <source>
        <dbReference type="Proteomes" id="UP000261222"/>
    </source>
</evidence>
<dbReference type="GO" id="GO:0005524">
    <property type="term" value="F:ATP binding"/>
    <property type="evidence" value="ECO:0007669"/>
    <property type="project" value="UniProtKB-KW"/>
</dbReference>
<dbReference type="InterPro" id="IPR050398">
    <property type="entry name" value="HssS/ArlS-like"/>
</dbReference>
<evidence type="ECO:0000256" key="10">
    <source>
        <dbReference type="ARBA" id="ARBA00022840"/>
    </source>
</evidence>
<keyword evidence="13 14" id="KW-0472">Membrane</keyword>
<evidence type="ECO:0000256" key="11">
    <source>
        <dbReference type="ARBA" id="ARBA00022989"/>
    </source>
</evidence>
<dbReference type="RefSeq" id="WP_055065929.1">
    <property type="nucleotide sequence ID" value="NZ_JAAITD010000009.1"/>
</dbReference>
<evidence type="ECO:0000256" key="7">
    <source>
        <dbReference type="ARBA" id="ARBA00022692"/>
    </source>
</evidence>
<dbReference type="EMBL" id="QSUB01000002">
    <property type="protein sequence ID" value="RGN05695.1"/>
    <property type="molecule type" value="Genomic_DNA"/>
</dbReference>
<dbReference type="Gene3D" id="3.30.565.10">
    <property type="entry name" value="Histidine kinase-like ATPase, C-terminal domain"/>
    <property type="match status" value="1"/>
</dbReference>
<keyword evidence="5" id="KW-0597">Phosphoprotein</keyword>
<keyword evidence="6 17" id="KW-0808">Transferase</keyword>
<evidence type="ECO:0000256" key="4">
    <source>
        <dbReference type="ARBA" id="ARBA00022475"/>
    </source>
</evidence>
<evidence type="ECO:0000256" key="6">
    <source>
        <dbReference type="ARBA" id="ARBA00022679"/>
    </source>
</evidence>
<dbReference type="Gene3D" id="6.10.340.10">
    <property type="match status" value="1"/>
</dbReference>
<proteinExistence type="predicted"/>
<evidence type="ECO:0000256" key="13">
    <source>
        <dbReference type="ARBA" id="ARBA00023136"/>
    </source>
</evidence>
<dbReference type="CDD" id="cd06225">
    <property type="entry name" value="HAMP"/>
    <property type="match status" value="1"/>
</dbReference>
<dbReference type="Proteomes" id="UP000261222">
    <property type="component" value="Unassembled WGS sequence"/>
</dbReference>
<evidence type="ECO:0000256" key="12">
    <source>
        <dbReference type="ARBA" id="ARBA00023012"/>
    </source>
</evidence>
<comment type="subcellular location">
    <subcellularLocation>
        <location evidence="2">Cell membrane</location>
        <topology evidence="2">Multi-pass membrane protein</topology>
    </subcellularLocation>
</comment>
<reference evidence="17 19" key="1">
    <citation type="submission" date="2015-09" db="EMBL/GenBank/DDBJ databases">
        <authorList>
            <consortium name="Pathogen Informatics"/>
        </authorList>
    </citation>
    <scope>NUCLEOTIDE SEQUENCE [LARGE SCALE GENOMIC DNA]</scope>
    <source>
        <strain evidence="17 19">2789STDY5608837</strain>
    </source>
</reference>
<protein>
    <recommendedName>
        <fullName evidence="3">histidine kinase</fullName>
        <ecNumber evidence="3">2.7.13.3</ecNumber>
    </recommendedName>
</protein>
<dbReference type="Pfam" id="PF00512">
    <property type="entry name" value="HisKA"/>
    <property type="match status" value="1"/>
</dbReference>
<comment type="catalytic activity">
    <reaction evidence="1">
        <text>ATP + protein L-histidine = ADP + protein N-phospho-L-histidine.</text>
        <dbReference type="EC" id="2.7.13.3"/>
    </reaction>
</comment>
<evidence type="ECO:0000313" key="17">
    <source>
        <dbReference type="EMBL" id="CUN97598.1"/>
    </source>
</evidence>
<dbReference type="EMBL" id="CYZD01000004">
    <property type="protein sequence ID" value="CUN97598.1"/>
    <property type="molecule type" value="Genomic_DNA"/>
</dbReference>
<dbReference type="PROSITE" id="PS50885">
    <property type="entry name" value="HAMP"/>
    <property type="match status" value="1"/>
</dbReference>
<dbReference type="Proteomes" id="UP000095409">
    <property type="component" value="Unassembled WGS sequence"/>
</dbReference>
<evidence type="ECO:0000313" key="18">
    <source>
        <dbReference type="EMBL" id="RGN05695.1"/>
    </source>
</evidence>
<evidence type="ECO:0000256" key="5">
    <source>
        <dbReference type="ARBA" id="ARBA00022553"/>
    </source>
</evidence>
<keyword evidence="8" id="KW-0547">Nucleotide-binding</keyword>
<evidence type="ECO:0000259" key="15">
    <source>
        <dbReference type="PROSITE" id="PS50109"/>
    </source>
</evidence>
<feature type="transmembrane region" description="Helical" evidence="14">
    <location>
        <begin position="145"/>
        <end position="170"/>
    </location>
</feature>
<evidence type="ECO:0000259" key="16">
    <source>
        <dbReference type="PROSITE" id="PS50885"/>
    </source>
</evidence>
<dbReference type="PANTHER" id="PTHR45528">
    <property type="entry name" value="SENSOR HISTIDINE KINASE CPXA"/>
    <property type="match status" value="1"/>
</dbReference>
<reference evidence="18 20" key="2">
    <citation type="submission" date="2018-08" db="EMBL/GenBank/DDBJ databases">
        <title>A genome reference for cultivated species of the human gut microbiota.</title>
        <authorList>
            <person name="Zou Y."/>
            <person name="Xue W."/>
            <person name="Luo G."/>
        </authorList>
    </citation>
    <scope>NUCLEOTIDE SEQUENCE [LARGE SCALE GENOMIC DNA]</scope>
    <source>
        <strain evidence="18 20">OM06-11AA</strain>
    </source>
</reference>
<dbReference type="InterPro" id="IPR032834">
    <property type="entry name" value="NatK-like_C"/>
</dbReference>
<sequence>MVSVNKKDSIYFQLLKLLTFSAIIAVTFFVLMNRNSDDFIARYYEESDYAEKRDERYVDKFQAFIDANEISSKDTAKLKAWVKEQKVITLRVYVDDKKIFDSEYPDQNLWDEDIESDEYDWETYYTIEFSDRNARIGIVGWYEYQLYYCAFVVELVVSFMLFAVIVLLGIRKKMKYISKLSDEIAILEGGSLDYKITIKGKDELAALAEGLENMRISFCNMIEQEAEITSENNRIITEMSHDLRTPVTSMMLYTEILKKGRYKNEQQLLECLDKIDRKAHRMKQLTDHLFEYALISGEKEIELEKPESIEILFYDLLSETCSYLNQKGFEVDVDVNWSDGKVSVYTEYIVRILDNISSNIVKYADSRYKIVISSVNTENMLGFRFENREVSLEEKTDSSGVGLQSIKNMMKKMNGKCRITHENDIFAVELYFPYIS</sequence>
<evidence type="ECO:0000256" key="9">
    <source>
        <dbReference type="ARBA" id="ARBA00022777"/>
    </source>
</evidence>
<feature type="domain" description="Histidine kinase" evidence="15">
    <location>
        <begin position="238"/>
        <end position="436"/>
    </location>
</feature>
<dbReference type="InterPro" id="IPR003661">
    <property type="entry name" value="HisK_dim/P_dom"/>
</dbReference>
<gene>
    <name evidence="17" type="primary">cusS</name>
    <name evidence="18" type="ORF">DXB81_06670</name>
    <name evidence="17" type="ORF">ERS852394_01260</name>
</gene>
<dbReference type="EC" id="2.7.13.3" evidence="3"/>
<evidence type="ECO:0000313" key="19">
    <source>
        <dbReference type="Proteomes" id="UP000095409"/>
    </source>
</evidence>
<dbReference type="PANTHER" id="PTHR45528:SF1">
    <property type="entry name" value="SENSOR HISTIDINE KINASE CPXA"/>
    <property type="match status" value="1"/>
</dbReference>
<dbReference type="GO" id="GO:0000155">
    <property type="term" value="F:phosphorelay sensor kinase activity"/>
    <property type="evidence" value="ECO:0007669"/>
    <property type="project" value="InterPro"/>
</dbReference>
<dbReference type="SUPFAM" id="SSF55874">
    <property type="entry name" value="ATPase domain of HSP90 chaperone/DNA topoisomerase II/histidine kinase"/>
    <property type="match status" value="1"/>
</dbReference>
<evidence type="ECO:0000256" key="14">
    <source>
        <dbReference type="SAM" id="Phobius"/>
    </source>
</evidence>
<feature type="domain" description="HAMP" evidence="16">
    <location>
        <begin position="171"/>
        <end position="223"/>
    </location>
</feature>
<keyword evidence="7 14" id="KW-0812">Transmembrane</keyword>
<keyword evidence="10" id="KW-0067">ATP-binding</keyword>
<dbReference type="AlphaFoldDB" id="A0A174BD90"/>
<dbReference type="InterPro" id="IPR036890">
    <property type="entry name" value="HATPase_C_sf"/>
</dbReference>
<keyword evidence="11 14" id="KW-1133">Transmembrane helix</keyword>
<evidence type="ECO:0000256" key="2">
    <source>
        <dbReference type="ARBA" id="ARBA00004651"/>
    </source>
</evidence>
<keyword evidence="12" id="KW-0902">Two-component regulatory system</keyword>
<dbReference type="InterPro" id="IPR005467">
    <property type="entry name" value="His_kinase_dom"/>
</dbReference>
<evidence type="ECO:0000256" key="1">
    <source>
        <dbReference type="ARBA" id="ARBA00000085"/>
    </source>
</evidence>
<dbReference type="GO" id="GO:0005886">
    <property type="term" value="C:plasma membrane"/>
    <property type="evidence" value="ECO:0007669"/>
    <property type="project" value="UniProtKB-SubCell"/>
</dbReference>
<feature type="transmembrane region" description="Helical" evidence="14">
    <location>
        <begin position="12"/>
        <end position="32"/>
    </location>
</feature>
<evidence type="ECO:0000256" key="8">
    <source>
        <dbReference type="ARBA" id="ARBA00022741"/>
    </source>
</evidence>
<dbReference type="SMART" id="SM00388">
    <property type="entry name" value="HisKA"/>
    <property type="match status" value="1"/>
</dbReference>
<dbReference type="Gene3D" id="1.10.287.130">
    <property type="match status" value="1"/>
</dbReference>
<dbReference type="CDD" id="cd00082">
    <property type="entry name" value="HisKA"/>
    <property type="match status" value="1"/>
</dbReference>
<dbReference type="SUPFAM" id="SSF47384">
    <property type="entry name" value="Homodimeric domain of signal transducing histidine kinase"/>
    <property type="match status" value="1"/>
</dbReference>